<accession>A0AAV5WTR9</accession>
<protein>
    <submittedName>
        <fullName evidence="1">Uncharacterized protein</fullName>
    </submittedName>
</protein>
<feature type="non-terminal residue" evidence="1">
    <location>
        <position position="69"/>
    </location>
</feature>
<sequence>SSFVPVIRIAENSSEIYFGSRPRTFHTDSDDHPGVRMRNRGSGWSPSMTYCSFSETCASEMAKLNRRST</sequence>
<dbReference type="Proteomes" id="UP001432322">
    <property type="component" value="Unassembled WGS sequence"/>
</dbReference>
<dbReference type="AlphaFoldDB" id="A0AAV5WTR9"/>
<name>A0AAV5WTR9_9BILA</name>
<keyword evidence="2" id="KW-1185">Reference proteome</keyword>
<evidence type="ECO:0000313" key="2">
    <source>
        <dbReference type="Proteomes" id="UP001432322"/>
    </source>
</evidence>
<gene>
    <name evidence="1" type="ORF">PFISCL1PPCAC_26723</name>
</gene>
<proteinExistence type="predicted"/>
<evidence type="ECO:0000313" key="1">
    <source>
        <dbReference type="EMBL" id="GMT35426.1"/>
    </source>
</evidence>
<feature type="non-terminal residue" evidence="1">
    <location>
        <position position="1"/>
    </location>
</feature>
<reference evidence="1" key="1">
    <citation type="submission" date="2023-10" db="EMBL/GenBank/DDBJ databases">
        <title>Genome assembly of Pristionchus species.</title>
        <authorList>
            <person name="Yoshida K."/>
            <person name="Sommer R.J."/>
        </authorList>
    </citation>
    <scope>NUCLEOTIDE SEQUENCE</scope>
    <source>
        <strain evidence="1">RS5133</strain>
    </source>
</reference>
<comment type="caution">
    <text evidence="1">The sequence shown here is derived from an EMBL/GenBank/DDBJ whole genome shotgun (WGS) entry which is preliminary data.</text>
</comment>
<organism evidence="1 2">
    <name type="scientific">Pristionchus fissidentatus</name>
    <dbReference type="NCBI Taxonomy" id="1538716"/>
    <lineage>
        <taxon>Eukaryota</taxon>
        <taxon>Metazoa</taxon>
        <taxon>Ecdysozoa</taxon>
        <taxon>Nematoda</taxon>
        <taxon>Chromadorea</taxon>
        <taxon>Rhabditida</taxon>
        <taxon>Rhabditina</taxon>
        <taxon>Diplogasteromorpha</taxon>
        <taxon>Diplogasteroidea</taxon>
        <taxon>Neodiplogasteridae</taxon>
        <taxon>Pristionchus</taxon>
    </lineage>
</organism>
<dbReference type="EMBL" id="BTSY01000007">
    <property type="protein sequence ID" value="GMT35426.1"/>
    <property type="molecule type" value="Genomic_DNA"/>
</dbReference>